<reference evidence="2" key="1">
    <citation type="journal article" date="2015" name="Nature">
        <title>Complex archaea that bridge the gap between prokaryotes and eukaryotes.</title>
        <authorList>
            <person name="Spang A."/>
            <person name="Saw J.H."/>
            <person name="Jorgensen S.L."/>
            <person name="Zaremba-Niedzwiedzka K."/>
            <person name="Martijn J."/>
            <person name="Lind A.E."/>
            <person name="van Eijk R."/>
            <person name="Schleper C."/>
            <person name="Guy L."/>
            <person name="Ettema T.J."/>
        </authorList>
    </citation>
    <scope>NUCLEOTIDE SEQUENCE</scope>
</reference>
<protein>
    <submittedName>
        <fullName evidence="2">Uncharacterized protein</fullName>
    </submittedName>
</protein>
<evidence type="ECO:0000256" key="1">
    <source>
        <dbReference type="SAM" id="MobiDB-lite"/>
    </source>
</evidence>
<accession>A0A0F9ABS9</accession>
<organism evidence="2">
    <name type="scientific">marine sediment metagenome</name>
    <dbReference type="NCBI Taxonomy" id="412755"/>
    <lineage>
        <taxon>unclassified sequences</taxon>
        <taxon>metagenomes</taxon>
        <taxon>ecological metagenomes</taxon>
    </lineage>
</organism>
<comment type="caution">
    <text evidence="2">The sequence shown here is derived from an EMBL/GenBank/DDBJ whole genome shotgun (WGS) entry which is preliminary data.</text>
</comment>
<proteinExistence type="predicted"/>
<feature type="compositionally biased region" description="Basic and acidic residues" evidence="1">
    <location>
        <begin position="44"/>
        <end position="60"/>
    </location>
</feature>
<dbReference type="AlphaFoldDB" id="A0A0F9ABS9"/>
<name>A0A0F9ABS9_9ZZZZ</name>
<sequence>MPKEKDSSINRPSGKLAKKLDIDQMIAAFEARGGKEAEPEEKEEDGKTQESEAHEDTDNE</sequence>
<gene>
    <name evidence="2" type="ORF">LCGC14_2590310</name>
</gene>
<dbReference type="EMBL" id="LAZR01043463">
    <property type="protein sequence ID" value="KKL07009.1"/>
    <property type="molecule type" value="Genomic_DNA"/>
</dbReference>
<evidence type="ECO:0000313" key="2">
    <source>
        <dbReference type="EMBL" id="KKL07009.1"/>
    </source>
</evidence>
<feature type="region of interest" description="Disordered" evidence="1">
    <location>
        <begin position="1"/>
        <end position="60"/>
    </location>
</feature>